<proteinExistence type="predicted"/>
<dbReference type="Proteomes" id="UP001203607">
    <property type="component" value="Unassembled WGS sequence"/>
</dbReference>
<accession>A0ABT0PNG1</accession>
<feature type="chain" id="PRO_5045838434" evidence="1">
    <location>
        <begin position="24"/>
        <end position="257"/>
    </location>
</feature>
<reference evidence="2 3" key="1">
    <citation type="submission" date="2022-05" db="EMBL/GenBank/DDBJ databases">
        <authorList>
            <person name="Park J.-S."/>
        </authorList>
    </citation>
    <scope>NUCLEOTIDE SEQUENCE [LARGE SCALE GENOMIC DNA]</scope>
    <source>
        <strain evidence="2 3">2012CJ35-5</strain>
    </source>
</reference>
<name>A0ABT0PNG1_9FLAO</name>
<protein>
    <submittedName>
        <fullName evidence="2">Uncharacterized protein</fullName>
    </submittedName>
</protein>
<keyword evidence="3" id="KW-1185">Reference proteome</keyword>
<evidence type="ECO:0000313" key="3">
    <source>
        <dbReference type="Proteomes" id="UP001203607"/>
    </source>
</evidence>
<evidence type="ECO:0000256" key="1">
    <source>
        <dbReference type="SAM" id="SignalP"/>
    </source>
</evidence>
<dbReference type="RefSeq" id="WP_249656107.1">
    <property type="nucleotide sequence ID" value="NZ_JAMFMA010000001.1"/>
</dbReference>
<feature type="signal peptide" evidence="1">
    <location>
        <begin position="1"/>
        <end position="23"/>
    </location>
</feature>
<keyword evidence="1" id="KW-0732">Signal</keyword>
<sequence>MKTRTTKLFVTLFTAVIAMGSYAQEKTTQAYWVHEDRIKPSMVMEYEKVSKELTEACKTNNIQTLAWISAQTDDLRYLFISPIDSLSDISKANQGFGTLRDKMGAEAFDKLFDDMDNCYTAHGDYVLVLDKSLSYMPGGITQTPEGQDYRRFVYLYTTPSGLGEMKEGMMAVKKMFEEKESKTNYRVYRSAFGSMDSFYMVAIAAEDGATYEMNRDANNKLLGPDAQAVFGKVMAHATEIKEVSGKMRPDLAYSPNN</sequence>
<dbReference type="EMBL" id="JAMFMA010000001">
    <property type="protein sequence ID" value="MCL6272927.1"/>
    <property type="molecule type" value="Genomic_DNA"/>
</dbReference>
<organism evidence="2 3">
    <name type="scientific">Flagellimonas spongiicola</name>
    <dbReference type="NCBI Taxonomy" id="2942208"/>
    <lineage>
        <taxon>Bacteria</taxon>
        <taxon>Pseudomonadati</taxon>
        <taxon>Bacteroidota</taxon>
        <taxon>Flavobacteriia</taxon>
        <taxon>Flavobacteriales</taxon>
        <taxon>Flavobacteriaceae</taxon>
        <taxon>Flagellimonas</taxon>
    </lineage>
</organism>
<comment type="caution">
    <text evidence="2">The sequence shown here is derived from an EMBL/GenBank/DDBJ whole genome shotgun (WGS) entry which is preliminary data.</text>
</comment>
<evidence type="ECO:0000313" key="2">
    <source>
        <dbReference type="EMBL" id="MCL6272927.1"/>
    </source>
</evidence>
<gene>
    <name evidence="2" type="ORF">M3P19_02850</name>
</gene>